<protein>
    <submittedName>
        <fullName evidence="5">Cyclin-dependent kinase G-2</fullName>
    </submittedName>
</protein>
<feature type="compositionally biased region" description="Basic and acidic residues" evidence="3">
    <location>
        <begin position="356"/>
        <end position="374"/>
    </location>
</feature>
<feature type="domain" description="Remorin C-terminal" evidence="4">
    <location>
        <begin position="226"/>
        <end position="328"/>
    </location>
</feature>
<feature type="region of interest" description="Disordered" evidence="3">
    <location>
        <begin position="569"/>
        <end position="611"/>
    </location>
</feature>
<dbReference type="GO" id="GO:0016301">
    <property type="term" value="F:kinase activity"/>
    <property type="evidence" value="ECO:0007669"/>
    <property type="project" value="UniProtKB-KW"/>
</dbReference>
<dbReference type="PANTHER" id="PTHR31471:SF52">
    <property type="entry name" value="F12A21.28"/>
    <property type="match status" value="1"/>
</dbReference>
<evidence type="ECO:0000256" key="2">
    <source>
        <dbReference type="SAM" id="Coils"/>
    </source>
</evidence>
<reference evidence="5" key="1">
    <citation type="submission" date="2020-06" db="EMBL/GenBank/DDBJ databases">
        <authorList>
            <person name="Li T."/>
            <person name="Hu X."/>
            <person name="Zhang T."/>
            <person name="Song X."/>
            <person name="Zhang H."/>
            <person name="Dai N."/>
            <person name="Sheng W."/>
            <person name="Hou X."/>
            <person name="Wei L."/>
        </authorList>
    </citation>
    <scope>NUCLEOTIDE SEQUENCE</scope>
    <source>
        <strain evidence="5">KEN1</strain>
        <tissue evidence="5">Leaf</tissue>
    </source>
</reference>
<accession>A0AAW2UYJ4</accession>
<dbReference type="AlphaFoldDB" id="A0AAW2UYJ4"/>
<evidence type="ECO:0000313" key="5">
    <source>
        <dbReference type="EMBL" id="KAL0421532.1"/>
    </source>
</evidence>
<feature type="compositionally biased region" description="Acidic residues" evidence="3">
    <location>
        <begin position="578"/>
        <end position="587"/>
    </location>
</feature>
<feature type="compositionally biased region" description="Basic and acidic residues" evidence="3">
    <location>
        <begin position="457"/>
        <end position="466"/>
    </location>
</feature>
<feature type="region of interest" description="Disordered" evidence="3">
    <location>
        <begin position="348"/>
        <end position="556"/>
    </location>
</feature>
<feature type="compositionally biased region" description="Low complexity" evidence="3">
    <location>
        <begin position="136"/>
        <end position="153"/>
    </location>
</feature>
<organism evidence="5">
    <name type="scientific">Sesamum latifolium</name>
    <dbReference type="NCBI Taxonomy" id="2727402"/>
    <lineage>
        <taxon>Eukaryota</taxon>
        <taxon>Viridiplantae</taxon>
        <taxon>Streptophyta</taxon>
        <taxon>Embryophyta</taxon>
        <taxon>Tracheophyta</taxon>
        <taxon>Spermatophyta</taxon>
        <taxon>Magnoliopsida</taxon>
        <taxon>eudicotyledons</taxon>
        <taxon>Gunneridae</taxon>
        <taxon>Pentapetalae</taxon>
        <taxon>asterids</taxon>
        <taxon>lamiids</taxon>
        <taxon>Lamiales</taxon>
        <taxon>Pedaliaceae</taxon>
        <taxon>Sesamum</taxon>
    </lineage>
</organism>
<feature type="compositionally biased region" description="Polar residues" evidence="3">
    <location>
        <begin position="11"/>
        <end position="22"/>
    </location>
</feature>
<feature type="coiled-coil region" evidence="2">
    <location>
        <begin position="259"/>
        <end position="312"/>
    </location>
</feature>
<feature type="region of interest" description="Disordered" evidence="3">
    <location>
        <begin position="1"/>
        <end position="89"/>
    </location>
</feature>
<comment type="similarity">
    <text evidence="1">Belongs to the remorin family.</text>
</comment>
<comment type="caution">
    <text evidence="5">The sequence shown here is derived from an EMBL/GenBank/DDBJ whole genome shotgun (WGS) entry which is preliminary data.</text>
</comment>
<dbReference type="PANTHER" id="PTHR31471">
    <property type="entry name" value="OS02G0116800 PROTEIN"/>
    <property type="match status" value="1"/>
</dbReference>
<reference evidence="5" key="2">
    <citation type="journal article" date="2024" name="Plant">
        <title>Genomic evolution and insights into agronomic trait innovations of Sesamum species.</title>
        <authorList>
            <person name="Miao H."/>
            <person name="Wang L."/>
            <person name="Qu L."/>
            <person name="Liu H."/>
            <person name="Sun Y."/>
            <person name="Le M."/>
            <person name="Wang Q."/>
            <person name="Wei S."/>
            <person name="Zheng Y."/>
            <person name="Lin W."/>
            <person name="Duan Y."/>
            <person name="Cao H."/>
            <person name="Xiong S."/>
            <person name="Wang X."/>
            <person name="Wei L."/>
            <person name="Li C."/>
            <person name="Ma Q."/>
            <person name="Ju M."/>
            <person name="Zhao R."/>
            <person name="Li G."/>
            <person name="Mu C."/>
            <person name="Tian Q."/>
            <person name="Mei H."/>
            <person name="Zhang T."/>
            <person name="Gao T."/>
            <person name="Zhang H."/>
        </authorList>
    </citation>
    <scope>NUCLEOTIDE SEQUENCE</scope>
    <source>
        <strain evidence="5">KEN1</strain>
    </source>
</reference>
<evidence type="ECO:0000256" key="1">
    <source>
        <dbReference type="ARBA" id="ARBA00005711"/>
    </source>
</evidence>
<dbReference type="EMBL" id="JACGWN010000011">
    <property type="protein sequence ID" value="KAL0421532.1"/>
    <property type="molecule type" value="Genomic_DNA"/>
</dbReference>
<feature type="region of interest" description="Disordered" evidence="3">
    <location>
        <begin position="127"/>
        <end position="226"/>
    </location>
</feature>
<feature type="compositionally biased region" description="Low complexity" evidence="3">
    <location>
        <begin position="377"/>
        <end position="389"/>
    </location>
</feature>
<evidence type="ECO:0000256" key="3">
    <source>
        <dbReference type="SAM" id="MobiDB-lite"/>
    </source>
</evidence>
<name>A0AAW2UYJ4_9LAMI</name>
<gene>
    <name evidence="5" type="ORF">Slati_3176100</name>
</gene>
<sequence>MRTIEEKGCPNNGTTQETSGKPTPSKWDDAQKWLVNLSRGEKNQAKASPRNSNADDRRLIAPVAKKDYSSGEEEGENVGCPGSNGTDQYEMETKNVDCDDSVWRISKPVNSSKSVVRSICVRDMGTEMTPIASQEPSRTATPIRATTPAARSPMSSGSSTPVRCANGVMALGNSQNTAIPSETRGDGGRASSAIRQFSRDGEESNNGGKTAENKTGDPSSKLNPLETRAVAWDEAERAKYMARYKREEVKIQAWENHQKRKAEMEMRKTEVKAERLKSRAQEKYTNKLAATRRIAEEKRANAEAKLNEKAVKTSERADYIRRTGHLPSSFSFKLPSFCWKGDLEYERGRSQGQGRDSLDYRSRVRQKDVREREAVNGGHRSTSSRSHSGSSGGAPRRCGFVVRPMDREPGELSSDGSDGAMDSESQVNKEAEVKMLENGGESSPVQNKKRKFSPIIWDRDDREVSRTVKSRNALESSNLPPPPPLIKTYPELPNSNSIPDANIPTAQDDDSEVHISEASPSKIDLLPGLSEVPVETSSLLPQEEQPWGDNQGTRVIDDDDYLPARTIISSRWATDADSPADEGEISDYEDKPKLKRKSGSESAEPREVGNQ</sequence>
<dbReference type="InterPro" id="IPR005516">
    <property type="entry name" value="Remorin_C"/>
</dbReference>
<evidence type="ECO:0000259" key="4">
    <source>
        <dbReference type="Pfam" id="PF03763"/>
    </source>
</evidence>
<dbReference type="Pfam" id="PF03763">
    <property type="entry name" value="Remorin_C"/>
    <property type="match status" value="1"/>
</dbReference>
<feature type="compositionally biased region" description="Basic and acidic residues" evidence="3">
    <location>
        <begin position="53"/>
        <end position="69"/>
    </location>
</feature>
<keyword evidence="2" id="KW-0175">Coiled coil</keyword>
<keyword evidence="5" id="KW-0418">Kinase</keyword>
<keyword evidence="5" id="KW-0808">Transferase</keyword>
<proteinExistence type="inferred from homology"/>